<gene>
    <name evidence="3" type="ORF">FAA97_00455</name>
</gene>
<dbReference type="SUPFAM" id="SSF51905">
    <property type="entry name" value="FAD/NAD(P)-binding domain"/>
    <property type="match status" value="1"/>
</dbReference>
<feature type="domain" description="FAD dependent oxidoreductase" evidence="2">
    <location>
        <begin position="15"/>
        <end position="361"/>
    </location>
</feature>
<dbReference type="Pfam" id="PF01266">
    <property type="entry name" value="DAO"/>
    <property type="match status" value="1"/>
</dbReference>
<sequence length="390" mass="41442">MSDKLPQRSGQSGADLVIIGGGIFGLWAARKAAQRGLDVLLLDAGRLGSGTSGGLLGALMAHMPDRWNAKKQLQFDGLVSLPFEIAALEAETGLETGYRRTGRLIPLPKPHLRPIAERHEREARLNWHQGAHAFAWSVMDSPAVAGWPVEDYCQAGLVHDTLAARVSPRRLTAAIGQALRDHQRVEIREGVHVLGIDPKRKVIRLADGGSLGFQSLVVAAGCGSFPLLSDLGPALNEPLGRPVKGQAALLRAEIADDLPLLYLDGLYAVPHEGGHVAIGSTSENSFENAFSTDEKLAALIEAARRLAPRLQKAEVVEHWAGLRPRAVGGDPVVGAHPDAPDVFALTGGFKVSFGIGHLLADAVLDMILGVPVALPDSYLLTHHISVAKGE</sequence>
<dbReference type="GO" id="GO:0005737">
    <property type="term" value="C:cytoplasm"/>
    <property type="evidence" value="ECO:0007669"/>
    <property type="project" value="TreeGrafter"/>
</dbReference>
<name>A0A4S8P5V9_9HYPH</name>
<evidence type="ECO:0000259" key="2">
    <source>
        <dbReference type="Pfam" id="PF01266"/>
    </source>
</evidence>
<keyword evidence="1" id="KW-0560">Oxidoreductase</keyword>
<comment type="caution">
    <text evidence="3">The sequence shown here is derived from an EMBL/GenBank/DDBJ whole genome shotgun (WGS) entry which is preliminary data.</text>
</comment>
<dbReference type="OrthoDB" id="7818064at2"/>
<dbReference type="GO" id="GO:0016491">
    <property type="term" value="F:oxidoreductase activity"/>
    <property type="evidence" value="ECO:0007669"/>
    <property type="project" value="UniProtKB-KW"/>
</dbReference>
<evidence type="ECO:0000313" key="3">
    <source>
        <dbReference type="EMBL" id="THV24721.1"/>
    </source>
</evidence>
<dbReference type="RefSeq" id="WP_136596570.1">
    <property type="nucleotide sequence ID" value="NZ_STGV01000001.1"/>
</dbReference>
<dbReference type="Gene3D" id="3.30.9.10">
    <property type="entry name" value="D-Amino Acid Oxidase, subunit A, domain 2"/>
    <property type="match status" value="1"/>
</dbReference>
<dbReference type="InterPro" id="IPR006076">
    <property type="entry name" value="FAD-dep_OxRdtase"/>
</dbReference>
<evidence type="ECO:0000313" key="4">
    <source>
        <dbReference type="Proteomes" id="UP000308828"/>
    </source>
</evidence>
<dbReference type="Gene3D" id="3.50.50.60">
    <property type="entry name" value="FAD/NAD(P)-binding domain"/>
    <property type="match status" value="1"/>
</dbReference>
<dbReference type="AlphaFoldDB" id="A0A4S8P5V9"/>
<dbReference type="Proteomes" id="UP000308828">
    <property type="component" value="Unassembled WGS sequence"/>
</dbReference>
<organism evidence="3 4">
    <name type="scientific">Peteryoungia ipomoeae</name>
    <dbReference type="NCBI Taxonomy" id="1210932"/>
    <lineage>
        <taxon>Bacteria</taxon>
        <taxon>Pseudomonadati</taxon>
        <taxon>Pseudomonadota</taxon>
        <taxon>Alphaproteobacteria</taxon>
        <taxon>Hyphomicrobiales</taxon>
        <taxon>Rhizobiaceae</taxon>
        <taxon>Peteryoungia</taxon>
    </lineage>
</organism>
<proteinExistence type="predicted"/>
<evidence type="ECO:0000256" key="1">
    <source>
        <dbReference type="ARBA" id="ARBA00023002"/>
    </source>
</evidence>
<protein>
    <submittedName>
        <fullName evidence="3">FAD-binding oxidoreductase</fullName>
    </submittedName>
</protein>
<dbReference type="PANTHER" id="PTHR13847">
    <property type="entry name" value="SARCOSINE DEHYDROGENASE-RELATED"/>
    <property type="match status" value="1"/>
</dbReference>
<reference evidence="3 4" key="1">
    <citation type="submission" date="2019-04" db="EMBL/GenBank/DDBJ databases">
        <title>Genome sequence of strain shin9-1.</title>
        <authorList>
            <person name="Gao J."/>
            <person name="Sun J."/>
        </authorList>
    </citation>
    <scope>NUCLEOTIDE SEQUENCE [LARGE SCALE GENOMIC DNA]</scope>
    <source>
        <strain evidence="4">shin9-1</strain>
    </source>
</reference>
<dbReference type="InterPro" id="IPR036188">
    <property type="entry name" value="FAD/NAD-bd_sf"/>
</dbReference>
<dbReference type="PANTHER" id="PTHR13847:SF289">
    <property type="entry name" value="GLYCINE OXIDASE"/>
    <property type="match status" value="1"/>
</dbReference>
<accession>A0A4S8P5V9</accession>
<keyword evidence="4" id="KW-1185">Reference proteome</keyword>
<dbReference type="EMBL" id="STGV01000001">
    <property type="protein sequence ID" value="THV24721.1"/>
    <property type="molecule type" value="Genomic_DNA"/>
</dbReference>